<comment type="caution">
    <text evidence="2">The sequence shown here is derived from an EMBL/GenBank/DDBJ whole genome shotgun (WGS) entry which is preliminary data.</text>
</comment>
<dbReference type="PROSITE" id="PS50878">
    <property type="entry name" value="RT_POL"/>
    <property type="match status" value="1"/>
</dbReference>
<evidence type="ECO:0000313" key="2">
    <source>
        <dbReference type="EMBL" id="TCL42243.1"/>
    </source>
</evidence>
<dbReference type="AlphaFoldDB" id="A0A9X8UIF5"/>
<protein>
    <submittedName>
        <fullName evidence="2">Reverse transcriptase (RNA-dependent DNA polymerase)</fullName>
    </submittedName>
</protein>
<organism evidence="2 3">
    <name type="scientific">Harryflintia acetispora</name>
    <dbReference type="NCBI Taxonomy" id="1849041"/>
    <lineage>
        <taxon>Bacteria</taxon>
        <taxon>Bacillati</taxon>
        <taxon>Bacillota</taxon>
        <taxon>Clostridia</taxon>
        <taxon>Eubacteriales</taxon>
        <taxon>Oscillospiraceae</taxon>
        <taxon>Harryflintia</taxon>
    </lineage>
</organism>
<feature type="domain" description="Reverse transcriptase" evidence="1">
    <location>
        <begin position="94"/>
        <end position="337"/>
    </location>
</feature>
<reference evidence="2 3" key="1">
    <citation type="submission" date="2019-03" db="EMBL/GenBank/DDBJ databases">
        <title>Genomic Encyclopedia of Type Strains, Phase IV (KMG-IV): sequencing the most valuable type-strain genomes for metagenomic binning, comparative biology and taxonomic classification.</title>
        <authorList>
            <person name="Goeker M."/>
        </authorList>
    </citation>
    <scope>NUCLEOTIDE SEQUENCE [LARGE SCALE GENOMIC DNA]</scope>
    <source>
        <strain evidence="2 3">DSM 100433</strain>
    </source>
</reference>
<keyword evidence="2" id="KW-0695">RNA-directed DNA polymerase</keyword>
<dbReference type="RefSeq" id="WP_132085011.1">
    <property type="nucleotide sequence ID" value="NZ_SLUK01000011.1"/>
</dbReference>
<keyword evidence="3" id="KW-1185">Reference proteome</keyword>
<evidence type="ECO:0000313" key="3">
    <source>
        <dbReference type="Proteomes" id="UP000294682"/>
    </source>
</evidence>
<keyword evidence="2" id="KW-0808">Transferase</keyword>
<dbReference type="InterPro" id="IPR000477">
    <property type="entry name" value="RT_dom"/>
</dbReference>
<dbReference type="EMBL" id="SLUK01000011">
    <property type="protein sequence ID" value="TCL42243.1"/>
    <property type="molecule type" value="Genomic_DNA"/>
</dbReference>
<dbReference type="CDD" id="cd01646">
    <property type="entry name" value="RT_Bac_retron_I"/>
    <property type="match status" value="1"/>
</dbReference>
<gene>
    <name evidence="2" type="ORF">EDD78_1115</name>
</gene>
<dbReference type="Pfam" id="PF00078">
    <property type="entry name" value="RVT_1"/>
    <property type="match status" value="1"/>
</dbReference>
<evidence type="ECO:0000259" key="1">
    <source>
        <dbReference type="PROSITE" id="PS50878"/>
    </source>
</evidence>
<accession>A0A9X8UIF5</accession>
<proteinExistence type="predicted"/>
<keyword evidence="2" id="KW-0548">Nucleotidyltransferase</keyword>
<sequence>MAWSGIERNKLDYILTDLLPVELSERFSFKPFYDFLLQKKQQDELKQIADQMKKACAKSDQKIFENEWGTMPLRYNILKGNDSLRRMSLIQPFSALNIYLFMECFQKDILYFFEENHRFSIRYHRKCNDLYYKTRSSKTTRYVQNVTRKLGKSVLQQTGSYFKVYPFDSVNSFTASRNWRMCNYEYKYFAKIDYKSCFDSIYSHVFAWIMERNVVDSKSASNSSLFLTIDRMLMNINGKASNGIVVGPEYSRLIAEILLEQIDNEVFLALTQEGYEWKKDYRVFRYVDDLYIFTNIPQARESIVRNYRNVSGKYMLNLNELKYIECDTPATFSNWIEKTRILADKIDKSFHSKAEYKVLDAEQQCLTKHDEYIPVDRMKDEFITLIKEYPNDKRTIISFLLSTLLNKIAMSCAGYRLFCENKTGKAMLFVEFALFMYAFCPCFDNTRKIISLLVYMDDEVGFSRKNSSENDKLQRAINRYAFVFQRANLPDICDWFVLFNDFNISLDSQTEDAIIKTAEDIDNPIIWANILIYSHYYQPFFETIREKVNLIIKDRIDRISPHEQMLQDEFWYVLIFHNCTLLDVSCQSQIQNVINCIKNDAMINPKNFPNKKIAILICEFLNTKDGFFNWDNSTRISERLTYRTFQRTLFKKYKGSRYGLYASID</sequence>
<name>A0A9X8UIF5_9FIRM</name>
<dbReference type="Proteomes" id="UP000294682">
    <property type="component" value="Unassembled WGS sequence"/>
</dbReference>
<dbReference type="GO" id="GO:0003964">
    <property type="term" value="F:RNA-directed DNA polymerase activity"/>
    <property type="evidence" value="ECO:0007669"/>
    <property type="project" value="UniProtKB-KW"/>
</dbReference>